<organism evidence="2 3">
    <name type="scientific">Cannabis sativa</name>
    <name type="common">Hemp</name>
    <name type="synonym">Marijuana</name>
    <dbReference type="NCBI Taxonomy" id="3483"/>
    <lineage>
        <taxon>Eukaryota</taxon>
        <taxon>Viridiplantae</taxon>
        <taxon>Streptophyta</taxon>
        <taxon>Embryophyta</taxon>
        <taxon>Tracheophyta</taxon>
        <taxon>Spermatophyta</taxon>
        <taxon>Magnoliopsida</taxon>
        <taxon>eudicotyledons</taxon>
        <taxon>Gunneridae</taxon>
        <taxon>Pentapetalae</taxon>
        <taxon>rosids</taxon>
        <taxon>fabids</taxon>
        <taxon>Rosales</taxon>
        <taxon>Cannabaceae</taxon>
        <taxon>Cannabis</taxon>
    </lineage>
</organism>
<keyword evidence="3" id="KW-1185">Reference proteome</keyword>
<reference evidence="2" key="1">
    <citation type="submission" date="2018-11" db="EMBL/GenBank/DDBJ databases">
        <authorList>
            <person name="Grassa J C."/>
        </authorList>
    </citation>
    <scope>NUCLEOTIDE SEQUENCE [LARGE SCALE GENOMIC DNA]</scope>
</reference>
<dbReference type="AlphaFoldDB" id="A0A803Q2N2"/>
<sequence length="188" mass="21321">MAKPMDNLLVMLTTTHSLEPKVPNPPQMMVTPRGLTEEMLGNEEVVLIEEEEEEVSPLDWKQKGVVFLPEPSKKPKRSATPSPSTDSGIPVKVENFPAPLTILLTPTHPDEERIQLFIAKHNYTVDQLDWFKRYLGSSLAHFSSEMRRLLGNRIRRLKGQGRDHRLWPEGPSKCLRGDSGTHYETQGS</sequence>
<evidence type="ECO:0000313" key="3">
    <source>
        <dbReference type="Proteomes" id="UP000596661"/>
    </source>
</evidence>
<dbReference type="EnsemblPlants" id="evm.model.07.1440">
    <property type="protein sequence ID" value="cds.evm.model.07.1440"/>
    <property type="gene ID" value="evm.TU.07.1440"/>
</dbReference>
<name>A0A803Q2N2_CANSA</name>
<accession>A0A803Q2N2</accession>
<evidence type="ECO:0000256" key="1">
    <source>
        <dbReference type="SAM" id="MobiDB-lite"/>
    </source>
</evidence>
<dbReference type="Gramene" id="evm.model.07.1440">
    <property type="protein sequence ID" value="cds.evm.model.07.1440"/>
    <property type="gene ID" value="evm.TU.07.1440"/>
</dbReference>
<feature type="region of interest" description="Disordered" evidence="1">
    <location>
        <begin position="69"/>
        <end position="91"/>
    </location>
</feature>
<evidence type="ECO:0000313" key="2">
    <source>
        <dbReference type="EnsemblPlants" id="cds.evm.model.07.1440"/>
    </source>
</evidence>
<dbReference type="EMBL" id="UZAU01000666">
    <property type="status" value="NOT_ANNOTATED_CDS"/>
    <property type="molecule type" value="Genomic_DNA"/>
</dbReference>
<feature type="region of interest" description="Disordered" evidence="1">
    <location>
        <begin position="162"/>
        <end position="188"/>
    </location>
</feature>
<proteinExistence type="predicted"/>
<dbReference type="Proteomes" id="UP000596661">
    <property type="component" value="Chromosome 7"/>
</dbReference>
<reference evidence="2" key="2">
    <citation type="submission" date="2021-03" db="UniProtKB">
        <authorList>
            <consortium name="EnsemblPlants"/>
        </authorList>
    </citation>
    <scope>IDENTIFICATION</scope>
</reference>
<protein>
    <submittedName>
        <fullName evidence="2">Uncharacterized protein</fullName>
    </submittedName>
</protein>